<accession>A0A1J1HHB9</accession>
<dbReference type="GO" id="GO:0004222">
    <property type="term" value="F:metalloendopeptidase activity"/>
    <property type="evidence" value="ECO:0007669"/>
    <property type="project" value="InterPro"/>
</dbReference>
<dbReference type="InterPro" id="IPR011765">
    <property type="entry name" value="Pept_M16_N"/>
</dbReference>
<dbReference type="PANTHER" id="PTHR43690">
    <property type="entry name" value="NARDILYSIN"/>
    <property type="match status" value="1"/>
</dbReference>
<evidence type="ECO:0000259" key="13">
    <source>
        <dbReference type="Pfam" id="PF22456"/>
    </source>
</evidence>
<comment type="cofactor">
    <cofactor evidence="1">
        <name>Zn(2+)</name>
        <dbReference type="ChEBI" id="CHEBI:29105"/>
    </cofactor>
</comment>
<evidence type="ECO:0000259" key="11">
    <source>
        <dbReference type="Pfam" id="PF05193"/>
    </source>
</evidence>
<dbReference type="PANTHER" id="PTHR43690:SF18">
    <property type="entry name" value="INSULIN-DEGRADING ENZYME-RELATED"/>
    <property type="match status" value="1"/>
</dbReference>
<feature type="domain" description="Peptidase M16 C-terminal" evidence="11">
    <location>
        <begin position="264"/>
        <end position="438"/>
    </location>
</feature>
<feature type="domain" description="Peptidase M16 middle/third" evidence="12">
    <location>
        <begin position="454"/>
        <end position="728"/>
    </location>
</feature>
<dbReference type="Proteomes" id="UP000183832">
    <property type="component" value="Unassembled WGS sequence"/>
</dbReference>
<dbReference type="OrthoDB" id="952271at2759"/>
<dbReference type="InterPro" id="IPR007863">
    <property type="entry name" value="Peptidase_M16_C"/>
</dbReference>
<dbReference type="FunFam" id="3.30.830.10:FF:000012">
    <property type="entry name" value="Protease 3"/>
    <property type="match status" value="1"/>
</dbReference>
<dbReference type="Pfam" id="PF00675">
    <property type="entry name" value="Peptidase_M16"/>
    <property type="match status" value="1"/>
</dbReference>
<name>A0A1J1HHB9_9DIPT</name>
<dbReference type="InterPro" id="IPR050626">
    <property type="entry name" value="Peptidase_M16"/>
</dbReference>
<evidence type="ECO:0000256" key="5">
    <source>
        <dbReference type="ARBA" id="ARBA00022801"/>
    </source>
</evidence>
<dbReference type="InterPro" id="IPR001431">
    <property type="entry name" value="Pept_M16_Zn_BS"/>
</dbReference>
<dbReference type="InterPro" id="IPR054734">
    <property type="entry name" value="PqqF-like_C_4"/>
</dbReference>
<evidence type="ECO:0000256" key="4">
    <source>
        <dbReference type="ARBA" id="ARBA00022723"/>
    </source>
</evidence>
<proteinExistence type="inferred from homology"/>
<keyword evidence="15" id="KW-1185">Reference proteome</keyword>
<protein>
    <submittedName>
        <fullName evidence="14">CLUMA_CG000770, isoform A</fullName>
    </submittedName>
</protein>
<evidence type="ECO:0000256" key="7">
    <source>
        <dbReference type="ARBA" id="ARBA00023049"/>
    </source>
</evidence>
<dbReference type="InterPro" id="IPR011249">
    <property type="entry name" value="Metalloenz_LuxS/M16"/>
</dbReference>
<dbReference type="GO" id="GO:0005737">
    <property type="term" value="C:cytoplasm"/>
    <property type="evidence" value="ECO:0007669"/>
    <property type="project" value="UniProtKB-ARBA"/>
</dbReference>
<sequence length="1048" mass="121901">MLHSLKRPGTEAGELKVKLRKLAMSEIIPPVKSYSDKKLYRHIKLQNGLSAMLVQHFIDDDTSKHEHHNNGRHKNLSESEESAVSNQNDEDSEGDAEEEEDGDDLDDDHPKEKMAAVALCIRVGSFFDPEKVQGLSHFLEHMIFMGSEKYPKENEFDQYISNNGGSDNAMTECEYTMFYFEIVEEHLNESLDRFAQLFVSPLMLKDSMEREMEAVESEFQNNLTDDDNRIMQLCASVANGPASTFTWGNLKTLKDGITNDELYEIVHEFRRRHYIANRMFLCIESSSPLDDLQELIKEKFSLVKSGPNPEPLPIPVNLFKPEFYEKVFYVKPKADKTKLYITFLLPSMEKHYKSKPHDYLAYIIQHEGVGSLNSFLKKRLLSIKIEAGLEDQSFEGNSMFSLFSISVTLTEKGYENVETVLEAIFSFLLMLKSTPIEEHKKAYMELKQNKETAFKYREEKTATDNVEEIAVSMMYYEPEDILTGSELLFDFDCDIVQDLIDYINERRFNILFLTDKHERYDKIEKWFGTEYDEIDFPQSYVKLWDNRRINSEFSMPPPNEFICEKFDIIVSKLDSSTLPQFPEKIYESKNCECFYKLDNVFKLPHAFICLYFVSPLTNSSVRGMVLTSIYSMIVKHYMTEKLYPAICAGLGYQLYSEEKGMLLKLSGYDEKLPLLLDIITKDLKTIRQRMEENVFETYRKHLKKIFNNNLINSKFLNKDCRLNIVTEHHKFFYDRFNMIDNINFKELLDFSDDFLKQLNIQILVQGNVTKAKAMSIVEMVKKNLPCEDVSEKIESRTYKIPSGNNTLCVKSMLPNDKNSTITKYIQLGESTIRLQCLIEFVEKIMEEPLFDILRTQEQLGYSVSCSHRCNHGILGLCVSIQCQENKNQTSVVDERIQKFLTNDMIEILDKMSDEDFETFQNALIKLKNMVEVELESEVGRHWSEITCREYIFDRLHLEAQMIAQLTRNDVVEFYKTQIIAADARHLSIQVIGNANEDSVEVVDDHVPKLEIISNPQEDKNFINDMNVFKSSLELYPVTKTIIDLFTNN</sequence>
<dbReference type="Pfam" id="PF22456">
    <property type="entry name" value="PqqF-like_C_4"/>
    <property type="match status" value="1"/>
</dbReference>
<evidence type="ECO:0000256" key="2">
    <source>
        <dbReference type="ARBA" id="ARBA00007261"/>
    </source>
</evidence>
<dbReference type="STRING" id="568069.A0A1J1HHB9"/>
<reference evidence="14 15" key="1">
    <citation type="submission" date="2015-04" db="EMBL/GenBank/DDBJ databases">
        <authorList>
            <person name="Syromyatnikov M.Y."/>
            <person name="Popov V.N."/>
        </authorList>
    </citation>
    <scope>NUCLEOTIDE SEQUENCE [LARGE SCALE GENOMIC DNA]</scope>
</reference>
<gene>
    <name evidence="14" type="primary">putative Nardilysin</name>
    <name evidence="14" type="ORF">CLUMA_CG000770</name>
</gene>
<dbReference type="AlphaFoldDB" id="A0A1J1HHB9"/>
<keyword evidence="6" id="KW-0862">Zinc</keyword>
<dbReference type="SUPFAM" id="SSF63411">
    <property type="entry name" value="LuxS/MPP-like metallohydrolase"/>
    <property type="match status" value="4"/>
</dbReference>
<evidence type="ECO:0000259" key="10">
    <source>
        <dbReference type="Pfam" id="PF00675"/>
    </source>
</evidence>
<dbReference type="GO" id="GO:0006508">
    <property type="term" value="P:proteolysis"/>
    <property type="evidence" value="ECO:0007669"/>
    <property type="project" value="UniProtKB-KW"/>
</dbReference>
<evidence type="ECO:0000256" key="9">
    <source>
        <dbReference type="SAM" id="MobiDB-lite"/>
    </source>
</evidence>
<dbReference type="EMBL" id="CVRI01000002">
    <property type="protein sequence ID" value="CRK86954.1"/>
    <property type="molecule type" value="Genomic_DNA"/>
</dbReference>
<feature type="region of interest" description="Disordered" evidence="9">
    <location>
        <begin position="62"/>
        <end position="109"/>
    </location>
</feature>
<dbReference type="Gene3D" id="3.30.830.10">
    <property type="entry name" value="Metalloenzyme, LuxS/M16 peptidase-like"/>
    <property type="match status" value="4"/>
</dbReference>
<dbReference type="PROSITE" id="PS00143">
    <property type="entry name" value="INSULINASE"/>
    <property type="match status" value="1"/>
</dbReference>
<dbReference type="FunFam" id="3.30.830.10:FF:000005">
    <property type="entry name" value="nardilysin isoform X1"/>
    <property type="match status" value="1"/>
</dbReference>
<evidence type="ECO:0000256" key="3">
    <source>
        <dbReference type="ARBA" id="ARBA00022670"/>
    </source>
</evidence>
<keyword evidence="4" id="KW-0479">Metal-binding</keyword>
<dbReference type="InterPro" id="IPR032632">
    <property type="entry name" value="Peptidase_M16_M"/>
</dbReference>
<feature type="domain" description="Coenzyme PQQ synthesis protein F-like C-terminal lobe" evidence="13">
    <location>
        <begin position="842"/>
        <end position="942"/>
    </location>
</feature>
<dbReference type="GO" id="GO:0046872">
    <property type="term" value="F:metal ion binding"/>
    <property type="evidence" value="ECO:0007669"/>
    <property type="project" value="UniProtKB-KW"/>
</dbReference>
<evidence type="ECO:0000313" key="14">
    <source>
        <dbReference type="EMBL" id="CRK86954.1"/>
    </source>
</evidence>
<keyword evidence="3" id="KW-0645">Protease</keyword>
<keyword evidence="5" id="KW-0378">Hydrolase</keyword>
<feature type="domain" description="Peptidase M16 N-terminal" evidence="10">
    <location>
        <begin position="109"/>
        <end position="229"/>
    </location>
</feature>
<feature type="compositionally biased region" description="Basic residues" evidence="9">
    <location>
        <begin position="65"/>
        <end position="74"/>
    </location>
</feature>
<organism evidence="14 15">
    <name type="scientific">Clunio marinus</name>
    <dbReference type="NCBI Taxonomy" id="568069"/>
    <lineage>
        <taxon>Eukaryota</taxon>
        <taxon>Metazoa</taxon>
        <taxon>Ecdysozoa</taxon>
        <taxon>Arthropoda</taxon>
        <taxon>Hexapoda</taxon>
        <taxon>Insecta</taxon>
        <taxon>Pterygota</taxon>
        <taxon>Neoptera</taxon>
        <taxon>Endopterygota</taxon>
        <taxon>Diptera</taxon>
        <taxon>Nematocera</taxon>
        <taxon>Chironomoidea</taxon>
        <taxon>Chironomidae</taxon>
        <taxon>Clunio</taxon>
    </lineage>
</organism>
<evidence type="ECO:0000256" key="1">
    <source>
        <dbReference type="ARBA" id="ARBA00001947"/>
    </source>
</evidence>
<evidence type="ECO:0000256" key="8">
    <source>
        <dbReference type="RuleBase" id="RU004447"/>
    </source>
</evidence>
<feature type="compositionally biased region" description="Acidic residues" evidence="9">
    <location>
        <begin position="88"/>
        <end position="107"/>
    </location>
</feature>
<evidence type="ECO:0000256" key="6">
    <source>
        <dbReference type="ARBA" id="ARBA00022833"/>
    </source>
</evidence>
<keyword evidence="7" id="KW-0482">Metalloprotease</keyword>
<evidence type="ECO:0000259" key="12">
    <source>
        <dbReference type="Pfam" id="PF16187"/>
    </source>
</evidence>
<comment type="similarity">
    <text evidence="2 8">Belongs to the peptidase M16 family.</text>
</comment>
<dbReference type="Pfam" id="PF16187">
    <property type="entry name" value="Peptidase_M16_M"/>
    <property type="match status" value="1"/>
</dbReference>
<evidence type="ECO:0000313" key="15">
    <source>
        <dbReference type="Proteomes" id="UP000183832"/>
    </source>
</evidence>
<dbReference type="Pfam" id="PF05193">
    <property type="entry name" value="Peptidase_M16_C"/>
    <property type="match status" value="1"/>
</dbReference>